<dbReference type="PROSITE" id="PS00463">
    <property type="entry name" value="ZN2_CY6_FUNGAL_1"/>
    <property type="match status" value="1"/>
</dbReference>
<dbReference type="GeneID" id="31004655"/>
<accession>A0A225AFP1</accession>
<dbReference type="InterPro" id="IPR036864">
    <property type="entry name" value="Zn2-C6_fun-type_DNA-bd_sf"/>
</dbReference>
<evidence type="ECO:0000259" key="8">
    <source>
        <dbReference type="PROSITE" id="PS50048"/>
    </source>
</evidence>
<evidence type="ECO:0000256" key="4">
    <source>
        <dbReference type="ARBA" id="ARBA00023125"/>
    </source>
</evidence>
<dbReference type="SMART" id="SM00906">
    <property type="entry name" value="Fungal_trans"/>
    <property type="match status" value="1"/>
</dbReference>
<sequence length="632" mass="71864">MPNTARRTALACNFCRQRKARCSGEWPQCRTCKLRDRDCEYPGSIPPASVLSTPGHANAETEFQLPPLSLRRLAISFFRENYAKSLLCFLPPQQLVEDAAGEGLPLPLLVCIIALTSRKEVDSLCNQPSITHIQCCLILCVVEVGEGLEHQAWLRLGHAARLAQLARLHKQDPEHTNFDWGDALREYSLTELEIRRRTFWCLFCLDHLLANGRDRIATFASADITTHLPQLDEDFIFGRYRKTGRLSDMHDGVDECLFSHTIRIIDLLGNIVLWHGRSGRRQDARCPWLPDMPFTIHSEALAAWRKRLPSYWDYQPQNVSLVVAAGQGQLWSLMFLLYFHAKTYLYREYLPFTPSPSYDPNTGPADGPTLLPVDCAPPPGWWFNYATTMLESANSVATLYSQMHDLDLAPSAFPFTGLCLFTSASIHAMFTIFEWDSLQHVTSKRAARRNLSIAMRGFNSLGQYWDLSIHWIRQISLFYKLNYLTHLSFLTSPGTTTISTMNIADIKDGIMNYLRQLNPTDRTSRRTNLKPTFDFEGWLKTVESGTIRSDSQHRNGLSPESSRQSSYRDVNQGPSPVDSSNEPSHNIYYHGAAIAPDDDLLGAFSLVPSDEWDDLSLKATFWDQPTQNFRRC</sequence>
<keyword evidence="10" id="KW-1185">Reference proteome</keyword>
<keyword evidence="2" id="KW-0479">Metal-binding</keyword>
<organism evidence="9 10">
    <name type="scientific">Talaromyces atroroseus</name>
    <dbReference type="NCBI Taxonomy" id="1441469"/>
    <lineage>
        <taxon>Eukaryota</taxon>
        <taxon>Fungi</taxon>
        <taxon>Dikarya</taxon>
        <taxon>Ascomycota</taxon>
        <taxon>Pezizomycotina</taxon>
        <taxon>Eurotiomycetes</taxon>
        <taxon>Eurotiomycetidae</taxon>
        <taxon>Eurotiales</taxon>
        <taxon>Trichocomaceae</taxon>
        <taxon>Talaromyces</taxon>
        <taxon>Talaromyces sect. Trachyspermi</taxon>
    </lineage>
</organism>
<dbReference type="CDD" id="cd12148">
    <property type="entry name" value="fungal_TF_MHR"/>
    <property type="match status" value="1"/>
</dbReference>
<protein>
    <recommendedName>
        <fullName evidence="8">Zn(2)-C6 fungal-type domain-containing protein</fullName>
    </recommendedName>
</protein>
<dbReference type="Gene3D" id="4.10.240.10">
    <property type="entry name" value="Zn(2)-C6 fungal-type DNA-binding domain"/>
    <property type="match status" value="1"/>
</dbReference>
<feature type="domain" description="Zn(2)-C6 fungal-type" evidence="8">
    <location>
        <begin position="11"/>
        <end position="41"/>
    </location>
</feature>
<keyword evidence="6" id="KW-0539">Nucleus</keyword>
<dbReference type="GO" id="GO:0006351">
    <property type="term" value="P:DNA-templated transcription"/>
    <property type="evidence" value="ECO:0007669"/>
    <property type="project" value="InterPro"/>
</dbReference>
<dbReference type="GO" id="GO:0003677">
    <property type="term" value="F:DNA binding"/>
    <property type="evidence" value="ECO:0007669"/>
    <property type="project" value="UniProtKB-KW"/>
</dbReference>
<keyword evidence="4" id="KW-0238">DNA-binding</keyword>
<dbReference type="GO" id="GO:0008270">
    <property type="term" value="F:zinc ion binding"/>
    <property type="evidence" value="ECO:0007669"/>
    <property type="project" value="InterPro"/>
</dbReference>
<dbReference type="GO" id="GO:0000981">
    <property type="term" value="F:DNA-binding transcription factor activity, RNA polymerase II-specific"/>
    <property type="evidence" value="ECO:0007669"/>
    <property type="project" value="InterPro"/>
</dbReference>
<evidence type="ECO:0000256" key="5">
    <source>
        <dbReference type="ARBA" id="ARBA00023163"/>
    </source>
</evidence>
<feature type="region of interest" description="Disordered" evidence="7">
    <location>
        <begin position="546"/>
        <end position="584"/>
    </location>
</feature>
<reference evidence="9 10" key="1">
    <citation type="submission" date="2015-06" db="EMBL/GenBank/DDBJ databases">
        <title>Talaromyces atroroseus IBT 11181 draft genome.</title>
        <authorList>
            <person name="Rasmussen K.B."/>
            <person name="Rasmussen S."/>
            <person name="Petersen B."/>
            <person name="Sicheritz-Ponten T."/>
            <person name="Mortensen U.H."/>
            <person name="Thrane U."/>
        </authorList>
    </citation>
    <scope>NUCLEOTIDE SEQUENCE [LARGE SCALE GENOMIC DNA]</scope>
    <source>
        <strain evidence="9 10">IBT 11181</strain>
    </source>
</reference>
<dbReference type="PANTHER" id="PTHR47338">
    <property type="entry name" value="ZN(II)2CYS6 TRANSCRIPTION FACTOR (EUROFUNG)-RELATED"/>
    <property type="match status" value="1"/>
</dbReference>
<dbReference type="Pfam" id="PF04082">
    <property type="entry name" value="Fungal_trans"/>
    <property type="match status" value="1"/>
</dbReference>
<evidence type="ECO:0000256" key="1">
    <source>
        <dbReference type="ARBA" id="ARBA00004123"/>
    </source>
</evidence>
<evidence type="ECO:0000256" key="2">
    <source>
        <dbReference type="ARBA" id="ARBA00022723"/>
    </source>
</evidence>
<evidence type="ECO:0000256" key="3">
    <source>
        <dbReference type="ARBA" id="ARBA00023015"/>
    </source>
</evidence>
<evidence type="ECO:0000313" key="9">
    <source>
        <dbReference type="EMBL" id="OKL60162.1"/>
    </source>
</evidence>
<dbReference type="InterPro" id="IPR050815">
    <property type="entry name" value="TF_fung"/>
</dbReference>
<evidence type="ECO:0000256" key="6">
    <source>
        <dbReference type="ARBA" id="ARBA00023242"/>
    </source>
</evidence>
<dbReference type="OrthoDB" id="4356994at2759"/>
<dbReference type="Pfam" id="PF00172">
    <property type="entry name" value="Zn_clus"/>
    <property type="match status" value="1"/>
</dbReference>
<gene>
    <name evidence="9" type="ORF">UA08_04900</name>
</gene>
<name>A0A225AFP1_TALAT</name>
<dbReference type="AlphaFoldDB" id="A0A225AFP1"/>
<evidence type="ECO:0000313" key="10">
    <source>
        <dbReference type="Proteomes" id="UP000214365"/>
    </source>
</evidence>
<dbReference type="SMART" id="SM00066">
    <property type="entry name" value="GAL4"/>
    <property type="match status" value="1"/>
</dbReference>
<dbReference type="InterPro" id="IPR007219">
    <property type="entry name" value="XnlR_reg_dom"/>
</dbReference>
<dbReference type="EMBL" id="LFMY01000006">
    <property type="protein sequence ID" value="OKL60162.1"/>
    <property type="molecule type" value="Genomic_DNA"/>
</dbReference>
<dbReference type="Proteomes" id="UP000214365">
    <property type="component" value="Unassembled WGS sequence"/>
</dbReference>
<dbReference type="PANTHER" id="PTHR47338:SF5">
    <property type="entry name" value="ZN(II)2CYS6 TRANSCRIPTION FACTOR (EUROFUNG)"/>
    <property type="match status" value="1"/>
</dbReference>
<dbReference type="RefSeq" id="XP_020120283.1">
    <property type="nucleotide sequence ID" value="XM_020267220.1"/>
</dbReference>
<dbReference type="GO" id="GO:0005634">
    <property type="term" value="C:nucleus"/>
    <property type="evidence" value="ECO:0007669"/>
    <property type="project" value="UniProtKB-SubCell"/>
</dbReference>
<dbReference type="SUPFAM" id="SSF57701">
    <property type="entry name" value="Zn2/Cys6 DNA-binding domain"/>
    <property type="match status" value="1"/>
</dbReference>
<dbReference type="CDD" id="cd00067">
    <property type="entry name" value="GAL4"/>
    <property type="match status" value="1"/>
</dbReference>
<comment type="caution">
    <text evidence="9">The sequence shown here is derived from an EMBL/GenBank/DDBJ whole genome shotgun (WGS) entry which is preliminary data.</text>
</comment>
<keyword evidence="3" id="KW-0805">Transcription regulation</keyword>
<proteinExistence type="predicted"/>
<keyword evidence="5" id="KW-0804">Transcription</keyword>
<comment type="subcellular location">
    <subcellularLocation>
        <location evidence="1">Nucleus</location>
    </subcellularLocation>
</comment>
<dbReference type="PROSITE" id="PS50048">
    <property type="entry name" value="ZN2_CY6_FUNGAL_2"/>
    <property type="match status" value="1"/>
</dbReference>
<dbReference type="InterPro" id="IPR001138">
    <property type="entry name" value="Zn2Cys6_DnaBD"/>
</dbReference>
<evidence type="ECO:0000256" key="7">
    <source>
        <dbReference type="SAM" id="MobiDB-lite"/>
    </source>
</evidence>